<feature type="compositionally biased region" description="Polar residues" evidence="4">
    <location>
        <begin position="218"/>
        <end position="237"/>
    </location>
</feature>
<dbReference type="STRING" id="1296120.A0A1B9H2H9"/>
<feature type="compositionally biased region" description="Low complexity" evidence="4">
    <location>
        <begin position="22"/>
        <end position="40"/>
    </location>
</feature>
<protein>
    <recommendedName>
        <fullName evidence="2 3">Vacuolar fusion protein MON1</fullName>
    </recommendedName>
</protein>
<evidence type="ECO:0000313" key="8">
    <source>
        <dbReference type="EMBL" id="OCF37470.1"/>
    </source>
</evidence>
<name>A0A1B9H2H9_9TREE</name>
<dbReference type="InterPro" id="IPR043971">
    <property type="entry name" value="FUZ/MON1/HPS1_longin_2"/>
</dbReference>
<feature type="compositionally biased region" description="Pro residues" evidence="4">
    <location>
        <begin position="1"/>
        <end position="14"/>
    </location>
</feature>
<reference evidence="8 9" key="1">
    <citation type="submission" date="2013-07" db="EMBL/GenBank/DDBJ databases">
        <title>The Genome Sequence of Cryptococcus heveanensis BCC8398.</title>
        <authorList>
            <consortium name="The Broad Institute Genome Sequencing Platform"/>
            <person name="Cuomo C."/>
            <person name="Litvintseva A."/>
            <person name="Chen Y."/>
            <person name="Heitman J."/>
            <person name="Sun S."/>
            <person name="Springer D."/>
            <person name="Dromer F."/>
            <person name="Young S.K."/>
            <person name="Zeng Q."/>
            <person name="Gargeya S."/>
            <person name="Fitzgerald M."/>
            <person name="Abouelleil A."/>
            <person name="Alvarado L."/>
            <person name="Berlin A.M."/>
            <person name="Chapman S.B."/>
            <person name="Dewar J."/>
            <person name="Goldberg J."/>
            <person name="Griggs A."/>
            <person name="Gujja S."/>
            <person name="Hansen M."/>
            <person name="Howarth C."/>
            <person name="Imamovic A."/>
            <person name="Larimer J."/>
            <person name="McCowan C."/>
            <person name="Murphy C."/>
            <person name="Pearson M."/>
            <person name="Priest M."/>
            <person name="Roberts A."/>
            <person name="Saif S."/>
            <person name="Shea T."/>
            <person name="Sykes S."/>
            <person name="Wortman J."/>
            <person name="Nusbaum C."/>
            <person name="Birren B."/>
        </authorList>
    </citation>
    <scope>NUCLEOTIDE SEQUENCE [LARGE SCALE GENOMIC DNA]</scope>
    <source>
        <strain evidence="8 9">BCC8398</strain>
    </source>
</reference>
<keyword evidence="3" id="KW-0967">Endosome</keyword>
<comment type="similarity">
    <text evidence="3">Belongs to the MON1/SAND family.</text>
</comment>
<feature type="compositionally biased region" description="Low complexity" evidence="4">
    <location>
        <begin position="155"/>
        <end position="180"/>
    </location>
</feature>
<dbReference type="EMBL" id="KV700122">
    <property type="protein sequence ID" value="OCF37470.1"/>
    <property type="molecule type" value="Genomic_DNA"/>
</dbReference>
<reference evidence="9" key="2">
    <citation type="submission" date="2013-12" db="EMBL/GenBank/DDBJ databases">
        <title>Evolution of pathogenesis and genome organization in the Tremellales.</title>
        <authorList>
            <person name="Cuomo C."/>
            <person name="Litvintseva A."/>
            <person name="Heitman J."/>
            <person name="Chen Y."/>
            <person name="Sun S."/>
            <person name="Springer D."/>
            <person name="Dromer F."/>
            <person name="Young S."/>
            <person name="Zeng Q."/>
            <person name="Chapman S."/>
            <person name="Gujja S."/>
            <person name="Saif S."/>
            <person name="Birren B."/>
        </authorList>
    </citation>
    <scope>NUCLEOTIDE SEQUENCE [LARGE SCALE GENOMIC DNA]</scope>
    <source>
        <strain evidence="9">BCC8398</strain>
    </source>
</reference>
<dbReference type="OrthoDB" id="272411at2759"/>
<sequence length="804" mass="87125">MSSPSPPLPTPTPPSAENEAHQTQLPSSSSLSPTTTTTSSKNRSRSHTASSFNGTAATSSAPSFFPPTPSRTTSKLSITSVDSTSHAYAASAGAGDRSSPSESARRRTTSTPADGPSRGKGKGKSGPSTPTKSGKSPFTFTVGAGGGNGHVNPTLGLLAADPSSPALRARASTASSRTGSIYDDLPASVTTASVHSGGRRDATSPPTSKDKGKGKGKQIQTTDYANTDQKTVAHNQTSSSSSNLSSSSASSSSSSSSSIRSNRSITPESRKGKERARSQGEAGDAEQYGAGDAAEAETEAEAPTRDAGAVVDADSELDNNDDIAHGEMSSTMNEADAKKGLRDLVRRNAVTTPRQNDRQRREGGDLRHDADDEQKTDEIDNFNMDPGLLHAETDHPFKPRRYYVLTHAGKPVFSSHDNSSEDNITNIMGIAQALISIFAEQDDKIRCIVKGRSKIAFLLKAPLYLFCVSDWSEPEHVLRSHLEYIHLHILSVVSSTQLSRVFQRRSNFDLSRLLEGTETFLNKLIDRAQYDFSYLTSTLQPLRMNPAVRENAAAALMPPSKFKDLLYVLLIAGGHIVTLLRPRKHSIHPSDLHLLLNTLASSPTLRASETWLPICFPKFNPAGFVHAYISYVVDDVGLVFVSADREAFEELRGWKEIVLAKLEQDKTLGKITEAIPSHPYPISAIGCPGLRHFIYKSRIHVQITQPEWETPYTEDRVDRKRLITLYQKLHDSVHARSGQSAPLKLVYLKTEHEACLAWLTKPFELYLTVSPQLSKSAVVAAANAVAKWVLAEEGRVFLKDAPVF</sequence>
<proteinExistence type="inferred from homology"/>
<dbReference type="GO" id="GO:0035658">
    <property type="term" value="C:Mon1-Ccz1 complex"/>
    <property type="evidence" value="ECO:0007669"/>
    <property type="project" value="TreeGrafter"/>
</dbReference>
<dbReference type="AlphaFoldDB" id="A0A1B9H2H9"/>
<feature type="domain" description="FUZ/MON1/HPS1 first Longin" evidence="5">
    <location>
        <begin position="402"/>
        <end position="524"/>
    </location>
</feature>
<dbReference type="InterPro" id="IPR004353">
    <property type="entry name" value="Mon1"/>
</dbReference>
<feature type="domain" description="FUZ/MON1/HPS1 second Longin" evidence="6">
    <location>
        <begin position="563"/>
        <end position="656"/>
    </location>
</feature>
<feature type="compositionally biased region" description="Low complexity" evidence="4">
    <location>
        <begin position="125"/>
        <end position="137"/>
    </location>
</feature>
<keyword evidence="3" id="KW-0926">Vacuole</keyword>
<keyword evidence="3" id="KW-0472">Membrane</keyword>
<keyword evidence="3" id="KW-0653">Protein transport</keyword>
<comment type="function">
    <text evidence="3">Required for multiple vacuole delivery pathways including the cytoplasm to vacuole transport (Cvt), autophagy, pexophagy and endocytosis.</text>
</comment>
<dbReference type="Pfam" id="PF19037">
    <property type="entry name" value="Fuz_longin_2"/>
    <property type="match status" value="1"/>
</dbReference>
<evidence type="ECO:0000256" key="2">
    <source>
        <dbReference type="ARBA" id="ARBA00018132"/>
    </source>
</evidence>
<evidence type="ECO:0000259" key="5">
    <source>
        <dbReference type="Pfam" id="PF19036"/>
    </source>
</evidence>
<dbReference type="GO" id="GO:0000329">
    <property type="term" value="C:fungal-type vacuole membrane"/>
    <property type="evidence" value="ECO:0007669"/>
    <property type="project" value="TreeGrafter"/>
</dbReference>
<keyword evidence="9" id="KW-1185">Reference proteome</keyword>
<accession>A0A1B9H2H9</accession>
<dbReference type="PANTHER" id="PTHR13027:SF7">
    <property type="entry name" value="VACUOLAR FUSION PROTEIN MON1 HOMOLOG"/>
    <property type="match status" value="1"/>
</dbReference>
<dbReference type="GO" id="GO:0006623">
    <property type="term" value="P:protein targeting to vacuole"/>
    <property type="evidence" value="ECO:0007669"/>
    <property type="project" value="UniProtKB-UniRule"/>
</dbReference>
<feature type="compositionally biased region" description="Basic and acidic residues" evidence="4">
    <location>
        <begin position="335"/>
        <end position="346"/>
    </location>
</feature>
<evidence type="ECO:0000256" key="4">
    <source>
        <dbReference type="SAM" id="MobiDB-lite"/>
    </source>
</evidence>
<keyword evidence="3" id="KW-0813">Transport</keyword>
<dbReference type="PRINTS" id="PR01546">
    <property type="entry name" value="YEAST73DUF"/>
</dbReference>
<feature type="compositionally biased region" description="Basic and acidic residues" evidence="4">
    <location>
        <begin position="268"/>
        <end position="278"/>
    </location>
</feature>
<organism evidence="8 9">
    <name type="scientific">Kwoniella heveanensis BCC8398</name>
    <dbReference type="NCBI Taxonomy" id="1296120"/>
    <lineage>
        <taxon>Eukaryota</taxon>
        <taxon>Fungi</taxon>
        <taxon>Dikarya</taxon>
        <taxon>Basidiomycota</taxon>
        <taxon>Agaricomycotina</taxon>
        <taxon>Tremellomycetes</taxon>
        <taxon>Tremellales</taxon>
        <taxon>Cryptococcaceae</taxon>
        <taxon>Kwoniella</taxon>
    </lineage>
</organism>
<evidence type="ECO:0000259" key="6">
    <source>
        <dbReference type="Pfam" id="PF19037"/>
    </source>
</evidence>
<feature type="compositionally biased region" description="Low complexity" evidence="4">
    <location>
        <begin position="238"/>
        <end position="265"/>
    </location>
</feature>
<gene>
    <name evidence="8" type="ORF">I316_00594</name>
</gene>
<dbReference type="Pfam" id="PF19036">
    <property type="entry name" value="Fuz_longin_1"/>
    <property type="match status" value="1"/>
</dbReference>
<dbReference type="PANTHER" id="PTHR13027">
    <property type="entry name" value="SAND PROTEIN-RELATED"/>
    <property type="match status" value="1"/>
</dbReference>
<dbReference type="GO" id="GO:0032585">
    <property type="term" value="C:multivesicular body membrane"/>
    <property type="evidence" value="ECO:0007669"/>
    <property type="project" value="UniProtKB-SubCell"/>
</dbReference>
<dbReference type="GO" id="GO:0016192">
    <property type="term" value="P:vesicle-mediated transport"/>
    <property type="evidence" value="ECO:0007669"/>
    <property type="project" value="InterPro"/>
</dbReference>
<evidence type="ECO:0000256" key="3">
    <source>
        <dbReference type="RuleBase" id="RU367048"/>
    </source>
</evidence>
<dbReference type="Pfam" id="PF19038">
    <property type="entry name" value="Fuz_longin_3"/>
    <property type="match status" value="1"/>
</dbReference>
<dbReference type="InterPro" id="IPR043972">
    <property type="entry name" value="FUZ/MON1/HPS1_longin_1"/>
</dbReference>
<feature type="domain" description="FUZ/MON1/HPS1 third Longin" evidence="7">
    <location>
        <begin position="689"/>
        <end position="793"/>
    </location>
</feature>
<feature type="compositionally biased region" description="Polar residues" evidence="4">
    <location>
        <begin position="75"/>
        <end position="86"/>
    </location>
</feature>
<dbReference type="GO" id="GO:0006914">
    <property type="term" value="P:autophagy"/>
    <property type="evidence" value="ECO:0007669"/>
    <property type="project" value="UniProtKB-UniRule"/>
</dbReference>
<comment type="subcellular location">
    <subcellularLocation>
        <location evidence="3">Endosome</location>
        <location evidence="3">Multivesicular body membrane</location>
        <topology evidence="3">Peripheral membrane protein</topology>
    </subcellularLocation>
    <subcellularLocation>
        <location evidence="1 3">Prevacuolar compartment membrane</location>
        <topology evidence="1 3">Peripheral membrane protein</topology>
    </subcellularLocation>
    <subcellularLocation>
        <location evidence="3">Vacuole membrane</location>
        <topology evidence="3">Peripheral membrane protein</topology>
    </subcellularLocation>
</comment>
<feature type="compositionally biased region" description="Basic and acidic residues" evidence="4">
    <location>
        <begin position="355"/>
        <end position="370"/>
    </location>
</feature>
<feature type="compositionally biased region" description="Basic and acidic residues" evidence="4">
    <location>
        <begin position="198"/>
        <end position="213"/>
    </location>
</feature>
<keyword evidence="3" id="KW-0072">Autophagy</keyword>
<evidence type="ECO:0000259" key="7">
    <source>
        <dbReference type="Pfam" id="PF19038"/>
    </source>
</evidence>
<evidence type="ECO:0000256" key="1">
    <source>
        <dbReference type="ARBA" id="ARBA00004380"/>
    </source>
</evidence>
<dbReference type="InterPro" id="IPR043970">
    <property type="entry name" value="FUZ/MON1/HPS1_longin_3"/>
</dbReference>
<dbReference type="Proteomes" id="UP000092666">
    <property type="component" value="Unassembled WGS sequence"/>
</dbReference>
<feature type="region of interest" description="Disordered" evidence="4">
    <location>
        <begin position="1"/>
        <end position="391"/>
    </location>
</feature>
<evidence type="ECO:0000313" key="9">
    <source>
        <dbReference type="Proteomes" id="UP000092666"/>
    </source>
</evidence>